<dbReference type="STRING" id="1287681.M7TNL5"/>
<dbReference type="KEGG" id="ela:UCREL1_4679"/>
<sequence>MDTATLRNNPPQSWERWIFAESLRRTVLIGYALKSLSDLLRGLNKPKAMGNWAQVHRWTLSSHLWNAPDSFEFFRAWAEKPFWVISAFKFEEFVKTGTGDDIDDFARSFLTVYFGVDEIKTFCHETSGKRLAP</sequence>
<evidence type="ECO:0000313" key="2">
    <source>
        <dbReference type="Proteomes" id="UP000012174"/>
    </source>
</evidence>
<organism evidence="1 2">
    <name type="scientific">Eutypa lata (strain UCR-EL1)</name>
    <name type="common">Grapevine dieback disease fungus</name>
    <name type="synonym">Eutypa armeniacae</name>
    <dbReference type="NCBI Taxonomy" id="1287681"/>
    <lineage>
        <taxon>Eukaryota</taxon>
        <taxon>Fungi</taxon>
        <taxon>Dikarya</taxon>
        <taxon>Ascomycota</taxon>
        <taxon>Pezizomycotina</taxon>
        <taxon>Sordariomycetes</taxon>
        <taxon>Xylariomycetidae</taxon>
        <taxon>Xylariales</taxon>
        <taxon>Diatrypaceae</taxon>
        <taxon>Eutypa</taxon>
    </lineage>
</organism>
<protein>
    <submittedName>
        <fullName evidence="1">Putative c6 zinc finger domain-containing protein</fullName>
    </submittedName>
</protein>
<keyword evidence="2" id="KW-1185">Reference proteome</keyword>
<proteinExistence type="predicted"/>
<evidence type="ECO:0000313" key="1">
    <source>
        <dbReference type="EMBL" id="EMR68305.1"/>
    </source>
</evidence>
<accession>M7TNL5</accession>
<name>M7TNL5_EUTLA</name>
<dbReference type="AlphaFoldDB" id="M7TNL5"/>
<dbReference type="EMBL" id="KB706262">
    <property type="protein sequence ID" value="EMR68305.1"/>
    <property type="molecule type" value="Genomic_DNA"/>
</dbReference>
<reference evidence="2" key="1">
    <citation type="journal article" date="2013" name="Genome Announc.">
        <title>Draft genome sequence of the grapevine dieback fungus Eutypa lata UCR-EL1.</title>
        <authorList>
            <person name="Blanco-Ulate B."/>
            <person name="Rolshausen P.E."/>
            <person name="Cantu D."/>
        </authorList>
    </citation>
    <scope>NUCLEOTIDE SEQUENCE [LARGE SCALE GENOMIC DNA]</scope>
    <source>
        <strain evidence="2">UCR-EL1</strain>
    </source>
</reference>
<gene>
    <name evidence="1" type="ORF">UCREL1_4679</name>
</gene>
<dbReference type="Proteomes" id="UP000012174">
    <property type="component" value="Unassembled WGS sequence"/>
</dbReference>
<dbReference type="HOGENOM" id="CLU_1906741_0_0_1"/>
<dbReference type="OrthoDB" id="9930022at2759"/>